<accession>A0A6I4VV47</accession>
<evidence type="ECO:0000313" key="2">
    <source>
        <dbReference type="Proteomes" id="UP000430692"/>
    </source>
</evidence>
<comment type="caution">
    <text evidence="1">The sequence shown here is derived from an EMBL/GenBank/DDBJ whole genome shotgun (WGS) entry which is preliminary data.</text>
</comment>
<organism evidence="1 2">
    <name type="scientific">Shimazuella alba</name>
    <dbReference type="NCBI Taxonomy" id="2690964"/>
    <lineage>
        <taxon>Bacteria</taxon>
        <taxon>Bacillati</taxon>
        <taxon>Bacillota</taxon>
        <taxon>Bacilli</taxon>
        <taxon>Bacillales</taxon>
        <taxon>Thermoactinomycetaceae</taxon>
        <taxon>Shimazuella</taxon>
    </lineage>
</organism>
<dbReference type="Pfam" id="PF08238">
    <property type="entry name" value="Sel1"/>
    <property type="match status" value="3"/>
</dbReference>
<evidence type="ECO:0008006" key="3">
    <source>
        <dbReference type="Google" id="ProtNLM"/>
    </source>
</evidence>
<reference evidence="1 2" key="1">
    <citation type="submission" date="2019-12" db="EMBL/GenBank/DDBJ databases">
        <title>Whole-genome analyses of novel actinobacteria.</title>
        <authorList>
            <person name="Sahin N."/>
            <person name="Saygin H."/>
        </authorList>
    </citation>
    <scope>NUCLEOTIDE SEQUENCE [LARGE SCALE GENOMIC DNA]</scope>
    <source>
        <strain evidence="1 2">KC615</strain>
    </source>
</reference>
<dbReference type="SUPFAM" id="SSF81901">
    <property type="entry name" value="HCP-like"/>
    <property type="match status" value="1"/>
</dbReference>
<gene>
    <name evidence="1" type="ORF">GSM42_01220</name>
</gene>
<proteinExistence type="predicted"/>
<name>A0A6I4VV47_9BACL</name>
<keyword evidence="2" id="KW-1185">Reference proteome</keyword>
<dbReference type="EMBL" id="WUUL01000001">
    <property type="protein sequence ID" value="MXQ52394.1"/>
    <property type="molecule type" value="Genomic_DNA"/>
</dbReference>
<sequence length="146" mass="16526">MMWLEQAIEKGNSMAMLLGIILIKKKIDVTRGKQLILKAADENTVDAMCYIGKMLIAEFNIEGNVFRKDEQQGIQWLEKAIEQRNYRAMTVQGYHLIMVSPSNSELVKRGMNLLYRAAHTGWPKAMTKLGEVLLSGTAVYGEQGKY</sequence>
<evidence type="ECO:0000313" key="1">
    <source>
        <dbReference type="EMBL" id="MXQ52394.1"/>
    </source>
</evidence>
<dbReference type="RefSeq" id="WP_160799421.1">
    <property type="nucleotide sequence ID" value="NZ_WUUL01000001.1"/>
</dbReference>
<dbReference type="InterPro" id="IPR006597">
    <property type="entry name" value="Sel1-like"/>
</dbReference>
<protein>
    <recommendedName>
        <fullName evidence="3">Sel1 repeat family protein</fullName>
    </recommendedName>
</protein>
<dbReference type="AlphaFoldDB" id="A0A6I4VV47"/>
<dbReference type="Gene3D" id="1.25.40.10">
    <property type="entry name" value="Tetratricopeptide repeat domain"/>
    <property type="match status" value="1"/>
</dbReference>
<dbReference type="InterPro" id="IPR011990">
    <property type="entry name" value="TPR-like_helical_dom_sf"/>
</dbReference>
<dbReference type="Proteomes" id="UP000430692">
    <property type="component" value="Unassembled WGS sequence"/>
</dbReference>